<gene>
    <name evidence="4" type="ORF">EJD97_000029</name>
</gene>
<organism evidence="4">
    <name type="scientific">Solanum chilense</name>
    <name type="common">Tomato</name>
    <name type="synonym">Lycopersicon chilense</name>
    <dbReference type="NCBI Taxonomy" id="4083"/>
    <lineage>
        <taxon>Eukaryota</taxon>
        <taxon>Viridiplantae</taxon>
        <taxon>Streptophyta</taxon>
        <taxon>Embryophyta</taxon>
        <taxon>Tracheophyta</taxon>
        <taxon>Spermatophyta</taxon>
        <taxon>Magnoliopsida</taxon>
        <taxon>eudicotyledons</taxon>
        <taxon>Gunneridae</taxon>
        <taxon>Pentapetalae</taxon>
        <taxon>asterids</taxon>
        <taxon>lamiids</taxon>
        <taxon>Solanales</taxon>
        <taxon>Solanaceae</taxon>
        <taxon>Solanoideae</taxon>
        <taxon>Solaneae</taxon>
        <taxon>Solanum</taxon>
        <taxon>Solanum subgen. Lycopersicon</taxon>
    </lineage>
</organism>
<dbReference type="Gene3D" id="3.30.70.260">
    <property type="match status" value="1"/>
</dbReference>
<dbReference type="EMBL" id="RXGB01000001">
    <property type="protein sequence ID" value="TMX05895.1"/>
    <property type="molecule type" value="Genomic_DNA"/>
</dbReference>
<comment type="function">
    <text evidence="2">Binds amino acids.</text>
</comment>
<dbReference type="CDD" id="cd04897">
    <property type="entry name" value="ACT_ACR_3"/>
    <property type="match status" value="1"/>
</dbReference>
<reference evidence="4" key="1">
    <citation type="submission" date="2019-05" db="EMBL/GenBank/DDBJ databases">
        <title>The de novo reference genome and transcriptome assemblies of the wild tomato species Solanum chilense.</title>
        <authorList>
            <person name="Stam R."/>
            <person name="Nosenko T."/>
            <person name="Hoerger A.C."/>
            <person name="Stephan W."/>
            <person name="Seidel M.A."/>
            <person name="Kuhn J.M.M."/>
            <person name="Haberer G."/>
            <person name="Tellier A."/>
        </authorList>
    </citation>
    <scope>NUCLEOTIDE SEQUENCE</scope>
    <source>
        <tissue evidence="4">Mature leaves</tissue>
    </source>
</reference>
<feature type="domain" description="ACT" evidence="3">
    <location>
        <begin position="358"/>
        <end position="437"/>
    </location>
</feature>
<feature type="domain" description="ACT" evidence="3">
    <location>
        <begin position="143"/>
        <end position="224"/>
    </location>
</feature>
<dbReference type="PROSITE" id="PS51671">
    <property type="entry name" value="ACT"/>
    <property type="match status" value="2"/>
</dbReference>
<dbReference type="GO" id="GO:0016597">
    <property type="term" value="F:amino acid binding"/>
    <property type="evidence" value="ECO:0007669"/>
    <property type="project" value="UniProtKB-UniRule"/>
</dbReference>
<dbReference type="CDD" id="cd04926">
    <property type="entry name" value="ACT_ACR_4"/>
    <property type="match status" value="1"/>
</dbReference>
<protein>
    <recommendedName>
        <fullName evidence="2">ACT domain-containing protein ACR</fullName>
    </recommendedName>
    <alternativeName>
        <fullName evidence="2">Protein ACT DOMAIN REPEATS</fullName>
    </alternativeName>
</protein>
<proteinExistence type="predicted"/>
<dbReference type="InterPro" id="IPR040217">
    <property type="entry name" value="ACR1-12"/>
</dbReference>
<dbReference type="Pfam" id="PF01842">
    <property type="entry name" value="ACT"/>
    <property type="match status" value="1"/>
</dbReference>
<keyword evidence="1 2" id="KW-0677">Repeat</keyword>
<dbReference type="PANTHER" id="PTHR31096">
    <property type="entry name" value="ACT DOMAIN-CONTAINING PROTEIN ACR4-RELATED"/>
    <property type="match status" value="1"/>
</dbReference>
<dbReference type="AlphaFoldDB" id="A0A6N2CFH2"/>
<dbReference type="InterPro" id="IPR002912">
    <property type="entry name" value="ACT_dom"/>
</dbReference>
<comment type="caution">
    <text evidence="4">The sequence shown here is derived from an EMBL/GenBank/DDBJ whole genome shotgun (WGS) entry which is preliminary data.</text>
</comment>
<accession>A0A6N2CFH2</accession>
<dbReference type="PANTHER" id="PTHR31096:SF55">
    <property type="entry name" value="ACT DOMAIN-CONTAINING PROTEIN ACR6"/>
    <property type="match status" value="1"/>
</dbReference>
<sequence length="468" mass="52955">MDDEYAKLIRRMNPPRVVIDNDSCENATIIQVDSVNKHGILLQVVQVLTDLNLVITKAYISSDGGWFMDGNFLLFTQHQKIHYLPLIILFIISSVFNVTDQVGNKVRDEQIISYIQKTLENDEVLLPSLRGTVGLIPSEEHTSIELSGTDRPGLLSEVCAVLADLHCNVVNAAIWTHNARAAAVVHVVDDVTDCAIEDPKRLATIKKLLRNVLKGNNDLKTAKMTLSPPGFTHRERRLHQIMFDDRDYVKVRKTEQGNIEDLKSGPCITVYYCSEKDYTVITMRSRDRPKLLFDIVCTLTDMQYVVFHGVVHTGKNEAYQEFYIRHVDGLPISSEAERERVILCLEAAIERRTSEGLELELCTEDRLGLLSDITRIFRENSLCIKRAEISTQGGKAKDIFYVTDVTGNPVDQKTVDSICEQVGPNMLHVKWNRCHSEKLPEEGTISYLFGSLFKVRTLQSLKLIGSYT</sequence>
<evidence type="ECO:0000256" key="1">
    <source>
        <dbReference type="ARBA" id="ARBA00022737"/>
    </source>
</evidence>
<evidence type="ECO:0000256" key="2">
    <source>
        <dbReference type="RuleBase" id="RU369043"/>
    </source>
</evidence>
<dbReference type="SUPFAM" id="SSF55021">
    <property type="entry name" value="ACT-like"/>
    <property type="match status" value="3"/>
</dbReference>
<evidence type="ECO:0000313" key="4">
    <source>
        <dbReference type="EMBL" id="TMX05895.1"/>
    </source>
</evidence>
<dbReference type="InterPro" id="IPR045865">
    <property type="entry name" value="ACT-like_dom_sf"/>
</dbReference>
<evidence type="ECO:0000259" key="3">
    <source>
        <dbReference type="PROSITE" id="PS51671"/>
    </source>
</evidence>
<name>A0A6N2CFH2_SOLCI</name>